<evidence type="ECO:0000313" key="8">
    <source>
        <dbReference type="Proteomes" id="UP000271227"/>
    </source>
</evidence>
<comment type="subunit">
    <text evidence="4">The Tol-Pal system is composed of five core proteins: the inner membrane proteins TolA, TolQ and TolR, the periplasmic protein TolB and the outer membrane protein Pal. They form a network linking the inner and outer membranes and the peptidoglycan layer.</text>
</comment>
<keyword evidence="4" id="KW-0131">Cell cycle</keyword>
<dbReference type="HAMAP" id="MF_00671">
    <property type="entry name" value="TolB"/>
    <property type="match status" value="1"/>
</dbReference>
<dbReference type="SUPFAM" id="SSF52964">
    <property type="entry name" value="TolB, N-terminal domain"/>
    <property type="match status" value="1"/>
</dbReference>
<evidence type="ECO:0000259" key="6">
    <source>
        <dbReference type="Pfam" id="PF04052"/>
    </source>
</evidence>
<dbReference type="GO" id="GO:0017038">
    <property type="term" value="P:protein import"/>
    <property type="evidence" value="ECO:0007669"/>
    <property type="project" value="InterPro"/>
</dbReference>
<feature type="region of interest" description="Disordered" evidence="5">
    <location>
        <begin position="453"/>
        <end position="475"/>
    </location>
</feature>
<reference evidence="7 8" key="1">
    <citation type="submission" date="2018-10" db="EMBL/GenBank/DDBJ databases">
        <title>Genomic Encyclopedia of Archaeal and Bacterial Type Strains, Phase II (KMG-II): from individual species to whole genera.</title>
        <authorList>
            <person name="Goeker M."/>
        </authorList>
    </citation>
    <scope>NUCLEOTIDE SEQUENCE [LARGE SCALE GENOMIC DNA]</scope>
    <source>
        <strain evidence="7 8">DSM 25217</strain>
    </source>
</reference>
<proteinExistence type="inferred from homology"/>
<evidence type="ECO:0000256" key="2">
    <source>
        <dbReference type="ARBA" id="ARBA00022729"/>
    </source>
</evidence>
<evidence type="ECO:0000256" key="4">
    <source>
        <dbReference type="HAMAP-Rule" id="MF_00671"/>
    </source>
</evidence>
<dbReference type="PANTHER" id="PTHR36842">
    <property type="entry name" value="PROTEIN TOLB HOMOLOG"/>
    <property type="match status" value="1"/>
</dbReference>
<evidence type="ECO:0000256" key="5">
    <source>
        <dbReference type="SAM" id="MobiDB-lite"/>
    </source>
</evidence>
<keyword evidence="4" id="KW-0132">Cell division</keyword>
<dbReference type="EMBL" id="REFR01000009">
    <property type="protein sequence ID" value="RMB12183.1"/>
    <property type="molecule type" value="Genomic_DNA"/>
</dbReference>
<comment type="subcellular location">
    <subcellularLocation>
        <location evidence="1 4">Periplasm</location>
    </subcellularLocation>
</comment>
<dbReference type="NCBIfam" id="TIGR02800">
    <property type="entry name" value="propeller_TolB"/>
    <property type="match status" value="1"/>
</dbReference>
<dbReference type="InterPro" id="IPR014167">
    <property type="entry name" value="Tol-Pal_TolB"/>
</dbReference>
<dbReference type="Proteomes" id="UP000271227">
    <property type="component" value="Unassembled WGS sequence"/>
</dbReference>
<feature type="domain" description="TolB N-terminal" evidence="6">
    <location>
        <begin position="44"/>
        <end position="158"/>
    </location>
</feature>
<dbReference type="AlphaFoldDB" id="A0A3M0D7E0"/>
<keyword evidence="8" id="KW-1185">Reference proteome</keyword>
<evidence type="ECO:0000256" key="1">
    <source>
        <dbReference type="ARBA" id="ARBA00004418"/>
    </source>
</evidence>
<gene>
    <name evidence="4" type="primary">tolB</name>
    <name evidence="7" type="ORF">BXY39_0675</name>
</gene>
<dbReference type="InterPro" id="IPR011042">
    <property type="entry name" value="6-blade_b-propeller_TolB-like"/>
</dbReference>
<accession>A0A3M0D7E0</accession>
<comment type="similarity">
    <text evidence="4">Belongs to the TolB family.</text>
</comment>
<dbReference type="PANTHER" id="PTHR36842:SF1">
    <property type="entry name" value="PROTEIN TOLB"/>
    <property type="match status" value="1"/>
</dbReference>
<protein>
    <recommendedName>
        <fullName evidence="4">Tol-Pal system protein TolB</fullName>
    </recommendedName>
</protein>
<dbReference type="InParanoid" id="A0A3M0D7E0"/>
<keyword evidence="3 4" id="KW-0574">Periplasm</keyword>
<dbReference type="Pfam" id="PF04052">
    <property type="entry name" value="TolB_N"/>
    <property type="match status" value="1"/>
</dbReference>
<dbReference type="GO" id="GO:0051301">
    <property type="term" value="P:cell division"/>
    <property type="evidence" value="ECO:0007669"/>
    <property type="project" value="UniProtKB-UniRule"/>
</dbReference>
<comment type="caution">
    <text evidence="7">The sequence shown here is derived from an EMBL/GenBank/DDBJ whole genome shotgun (WGS) entry which is preliminary data.</text>
</comment>
<dbReference type="GO" id="GO:0042597">
    <property type="term" value="C:periplasmic space"/>
    <property type="evidence" value="ECO:0007669"/>
    <property type="project" value="UniProtKB-SubCell"/>
</dbReference>
<name>A0A3M0D7E0_9PROT</name>
<dbReference type="SUPFAM" id="SSF69304">
    <property type="entry name" value="Tricorn protease N-terminal domain"/>
    <property type="match status" value="1"/>
</dbReference>
<dbReference type="Pfam" id="PF26549">
    <property type="entry name" value="Tricorn_N"/>
    <property type="match status" value="1"/>
</dbReference>
<comment type="function">
    <text evidence="4">Part of the Tol-Pal system, which plays a role in outer membrane invagination during cell division and is important for maintaining outer membrane integrity.</text>
</comment>
<dbReference type="InterPro" id="IPR007195">
    <property type="entry name" value="TolB_N"/>
</dbReference>
<evidence type="ECO:0000313" key="7">
    <source>
        <dbReference type="EMBL" id="RMB12183.1"/>
    </source>
</evidence>
<evidence type="ECO:0000256" key="3">
    <source>
        <dbReference type="ARBA" id="ARBA00022764"/>
    </source>
</evidence>
<organism evidence="7 8">
    <name type="scientific">Eilatimonas milleporae</name>
    <dbReference type="NCBI Taxonomy" id="911205"/>
    <lineage>
        <taxon>Bacteria</taxon>
        <taxon>Pseudomonadati</taxon>
        <taxon>Pseudomonadota</taxon>
        <taxon>Alphaproteobacteria</taxon>
        <taxon>Kordiimonadales</taxon>
        <taxon>Kordiimonadaceae</taxon>
        <taxon>Eilatimonas</taxon>
    </lineage>
</organism>
<dbReference type="Gene3D" id="3.40.50.10070">
    <property type="entry name" value="TolB, N-terminal domain"/>
    <property type="match status" value="1"/>
</dbReference>
<sequence length="475" mass="52921">MNRVTKTGMSDRGWAVRIGDVLLPPVLLLAMLFLSVSLPARAQLSVDVTRGTVDPVPLALPDFAAVNEQETSSGPLSDIGVQIAQVISSNLQSTGLFRALDPAAFIEPITAETRRPRFASSWRPLGAQGLVTGRVQILADGNLRVEFRLWDVISEAQLEGMGYTTPVTNWRRIAHVISDRIYTRLTGEEGYFDTRIVYIAESGDPLNRVKRLAVMDQDGANQQFLTDGSYLVLTPRFSPNRQEITYLSYFNDKPRVYLFNILSNRFEVLGDFPNMTFAPRFSPDGNKVIMSLAEDGNSDIYEMDLRTRRVSRLTDHPGIDTSPSYSPDGRSIVFNSDRGGSQQLYVMDAGGGNVRRISFGKGRYATPVWSPRGDLVAFTKIGGGQRKFRIGVMRPDGEGERLLTDAWQDEGPTWSPNGRVLMFFRTERYDSQGRGGQTSLWSVDLTGYNERRVPTPLDASDPAWSPPLPIATRRR</sequence>
<dbReference type="Gene3D" id="2.120.10.30">
    <property type="entry name" value="TolB, C-terminal domain"/>
    <property type="match status" value="1"/>
</dbReference>
<keyword evidence="2 4" id="KW-0732">Signal</keyword>